<dbReference type="EMBL" id="RCNT01000008">
    <property type="protein sequence ID" value="RMA41264.1"/>
    <property type="molecule type" value="Genomic_DNA"/>
</dbReference>
<evidence type="ECO:0000313" key="2">
    <source>
        <dbReference type="EMBL" id="RMA41264.1"/>
    </source>
</evidence>
<name>A0A3L9XXE9_9RHOB</name>
<dbReference type="OrthoDB" id="7859550at2"/>
<dbReference type="RefSeq" id="WP_121898984.1">
    <property type="nucleotide sequence ID" value="NZ_RCNT01000008.1"/>
</dbReference>
<accession>A0A3L9XXE9</accession>
<dbReference type="AlphaFoldDB" id="A0A3L9XXE9"/>
<protein>
    <submittedName>
        <fullName evidence="2">Uncharacterized protein</fullName>
    </submittedName>
</protein>
<organism evidence="2 3">
    <name type="scientific">Rhodophyticola porphyridii</name>
    <dbReference type="NCBI Taxonomy" id="1852017"/>
    <lineage>
        <taxon>Bacteria</taxon>
        <taxon>Pseudomonadati</taxon>
        <taxon>Pseudomonadota</taxon>
        <taxon>Alphaproteobacteria</taxon>
        <taxon>Rhodobacterales</taxon>
        <taxon>Roseobacteraceae</taxon>
        <taxon>Rhodophyticola</taxon>
    </lineage>
</organism>
<sequence>MRRLAHIVCIAGQLAFTGPALAQSFSIGLSEGPFSLSLGTGTRNARTCEIRTVPTGGTVRLRKGMIVESVSCADADCTRQRVVICPRRR</sequence>
<evidence type="ECO:0000256" key="1">
    <source>
        <dbReference type="SAM" id="SignalP"/>
    </source>
</evidence>
<evidence type="ECO:0000313" key="3">
    <source>
        <dbReference type="Proteomes" id="UP000281343"/>
    </source>
</evidence>
<comment type="caution">
    <text evidence="2">The sequence shown here is derived from an EMBL/GenBank/DDBJ whole genome shotgun (WGS) entry which is preliminary data.</text>
</comment>
<reference evidence="2 3" key="1">
    <citation type="submission" date="2018-10" db="EMBL/GenBank/DDBJ databases">
        <authorList>
            <person name="Jung H.S."/>
            <person name="Jeon C.O."/>
        </authorList>
    </citation>
    <scope>NUCLEOTIDE SEQUENCE [LARGE SCALE GENOMIC DNA]</scope>
    <source>
        <strain evidence="2 3">MA-7-27</strain>
    </source>
</reference>
<gene>
    <name evidence="2" type="ORF">D9R08_15545</name>
</gene>
<keyword evidence="1" id="KW-0732">Signal</keyword>
<feature type="chain" id="PRO_5018200590" evidence="1">
    <location>
        <begin position="23"/>
        <end position="89"/>
    </location>
</feature>
<feature type="signal peptide" evidence="1">
    <location>
        <begin position="1"/>
        <end position="22"/>
    </location>
</feature>
<proteinExistence type="predicted"/>
<dbReference type="Proteomes" id="UP000281343">
    <property type="component" value="Unassembled WGS sequence"/>
</dbReference>
<keyword evidence="3" id="KW-1185">Reference proteome</keyword>